<dbReference type="HOGENOM" id="CLU_1438758_0_0_11"/>
<dbReference type="KEGG" id="cms:pCSL0104"/>
<dbReference type="Proteomes" id="UP000001318">
    <property type="component" value="Plasmid pCSL1"/>
</dbReference>
<dbReference type="RefSeq" id="WP_012300413.1">
    <property type="nucleotide sequence ID" value="NC_010408.1"/>
</dbReference>
<dbReference type="EMBL" id="AM849036">
    <property type="protein sequence ID" value="CAQ03347.1"/>
    <property type="molecule type" value="Genomic_DNA"/>
</dbReference>
<geneLocation type="plasmid" evidence="1 2">
    <name>pCSL1</name>
</geneLocation>
<accession>B0RJF7</accession>
<sequence>MTTFYAVSNDQTQAWVAAREDTGDRPVLVWLANDRTWRRNPFLEEEFYALDRDMRFEEISPTDAAKQIRDWPKLNATTAGWILRRLQEEAPVSSDELGIPRAHAKRPTLDLAAQLRDAHGEWIAVKIYVHGESPGVHGARGLTSDIKRGKRAGLRALGPLDARYRTTSDGILVEARVKPADSIETIGA</sequence>
<organism evidence="1 2">
    <name type="scientific">Clavibacter sepedonicus</name>
    <name type="common">Clavibacter michiganensis subsp. sepedonicus</name>
    <dbReference type="NCBI Taxonomy" id="31964"/>
    <lineage>
        <taxon>Bacteria</taxon>
        <taxon>Bacillati</taxon>
        <taxon>Actinomycetota</taxon>
        <taxon>Actinomycetes</taxon>
        <taxon>Micrococcales</taxon>
        <taxon>Microbacteriaceae</taxon>
        <taxon>Clavibacter</taxon>
    </lineage>
</organism>
<keyword evidence="1" id="KW-0614">Plasmid</keyword>
<protein>
    <submittedName>
        <fullName evidence="1">Uncharacterized protein</fullName>
    </submittedName>
</protein>
<gene>
    <name evidence="1" type="ordered locus">pCSL0104</name>
</gene>
<dbReference type="OrthoDB" id="5149698at2"/>
<name>B0RJF7_CLASE</name>
<proteinExistence type="predicted"/>
<evidence type="ECO:0000313" key="2">
    <source>
        <dbReference type="Proteomes" id="UP000001318"/>
    </source>
</evidence>
<dbReference type="AlphaFoldDB" id="B0RJF7"/>
<evidence type="ECO:0000313" key="1">
    <source>
        <dbReference type="EMBL" id="CAQ03347.1"/>
    </source>
</evidence>
<dbReference type="GeneID" id="29472894"/>
<keyword evidence="2" id="KW-1185">Reference proteome</keyword>
<reference evidence="1 2" key="1">
    <citation type="journal article" date="2008" name="J. Bacteriol.">
        <title>Genome of the actinomycete plant pathogen Clavibacter michiganensis subsp. sepedonicus suggests recent niche adaptation.</title>
        <authorList>
            <person name="Bentley S.D."/>
            <person name="Corton C."/>
            <person name="Brown S.E."/>
            <person name="Barron A."/>
            <person name="Clark L."/>
            <person name="Doggett J."/>
            <person name="Harris B."/>
            <person name="Ormond D."/>
            <person name="Quail M.A."/>
            <person name="May G."/>
            <person name="Francis D."/>
            <person name="Knudson D."/>
            <person name="Parkhill J."/>
            <person name="Ishimaru C.A."/>
        </authorList>
    </citation>
    <scope>NUCLEOTIDE SEQUENCE [LARGE SCALE GENOMIC DNA]</scope>
    <source>
        <strain evidence="2">ATCC 33113 / DSM 20744 / JCM 9667 / LMG 2889 / ICMP 2535 / C-1</strain>
    </source>
</reference>